<dbReference type="Proteomes" id="UP000056419">
    <property type="component" value="Unassembled WGS sequence"/>
</dbReference>
<dbReference type="EMBL" id="QSSV01000032">
    <property type="protein sequence ID" value="RGM09468.1"/>
    <property type="molecule type" value="Genomic_DNA"/>
</dbReference>
<name>A0A125MFW7_BACSE</name>
<comment type="caution">
    <text evidence="1">The sequence shown here is derived from an EMBL/GenBank/DDBJ whole genome shotgun (WGS) entry which is preliminary data.</text>
</comment>
<organism evidence="1 3">
    <name type="scientific">Bacteroides stercoris</name>
    <dbReference type="NCBI Taxonomy" id="46506"/>
    <lineage>
        <taxon>Bacteria</taxon>
        <taxon>Pseudomonadati</taxon>
        <taxon>Bacteroidota</taxon>
        <taxon>Bacteroidia</taxon>
        <taxon>Bacteroidales</taxon>
        <taxon>Bacteroidaceae</taxon>
        <taxon>Bacteroides</taxon>
    </lineage>
</organism>
<proteinExistence type="predicted"/>
<dbReference type="Proteomes" id="UP000261223">
    <property type="component" value="Unassembled WGS sequence"/>
</dbReference>
<evidence type="ECO:0008006" key="5">
    <source>
        <dbReference type="Google" id="ProtNLM"/>
    </source>
</evidence>
<accession>A0A125MFW7</accession>
<reference evidence="2 4" key="3">
    <citation type="submission" date="2018-08" db="EMBL/GenBank/DDBJ databases">
        <title>A genome reference for cultivated species of the human gut microbiota.</title>
        <authorList>
            <person name="Zou Y."/>
            <person name="Xue W."/>
            <person name="Luo G."/>
        </authorList>
    </citation>
    <scope>NUCLEOTIDE SEQUENCE [LARGE SCALE GENOMIC DNA]</scope>
    <source>
        <strain evidence="2 4">TF03-6</strain>
    </source>
</reference>
<dbReference type="STRING" id="46506.AA415_01798"/>
<sequence>MNIGLVDVDGHNFPNFALMRLSACYKAKGHRVEWAALRQRYDKVLASKVFTFTPDYDYDLLDVGEVVRGGTGYDIAGRLPEAVENSRMMDYSIYPEYPFSLQFFSRGCIRKCPFCLVREKEGYIQTVEPVELNPKGKWIEVLDNNFFANPQ</sequence>
<keyword evidence="3" id="KW-1185">Reference proteome</keyword>
<evidence type="ECO:0000313" key="1">
    <source>
        <dbReference type="EMBL" id="KWR55347.1"/>
    </source>
</evidence>
<dbReference type="PATRIC" id="fig|46506.5.peg.1915"/>
<protein>
    <recommendedName>
        <fullName evidence="5">Radical SAM protein</fullName>
    </recommendedName>
</protein>
<reference evidence="1 3" key="1">
    <citation type="journal article" date="2016" name="BMC Genomics">
        <title>Type VI secretion systems of human gut Bacteroidales segregate into three genetic architectures, two of which are contained on mobile genetic elements.</title>
        <authorList>
            <person name="Coyne M.J."/>
            <person name="Roelofs K.G."/>
            <person name="Comstock L.E."/>
        </authorList>
    </citation>
    <scope>NUCLEOTIDE SEQUENCE [LARGE SCALE GENOMIC DNA]</scope>
    <source>
        <strain evidence="1 3">CL09T03C01</strain>
    </source>
</reference>
<dbReference type="RefSeq" id="WP_060385854.1">
    <property type="nucleotide sequence ID" value="NZ_CAXSRQ010000020.1"/>
</dbReference>
<gene>
    <name evidence="1" type="ORF">AA415_01798</name>
    <name evidence="2" type="ORF">DXC34_17225</name>
</gene>
<evidence type="ECO:0000313" key="4">
    <source>
        <dbReference type="Proteomes" id="UP000261223"/>
    </source>
</evidence>
<dbReference type="EMBL" id="LRGC01000006">
    <property type="protein sequence ID" value="KWR55347.1"/>
    <property type="molecule type" value="Genomic_DNA"/>
</dbReference>
<evidence type="ECO:0000313" key="2">
    <source>
        <dbReference type="EMBL" id="RGM09468.1"/>
    </source>
</evidence>
<dbReference type="AlphaFoldDB" id="A0A125MFW7"/>
<reference evidence="1" key="2">
    <citation type="submission" date="2016-01" db="EMBL/GenBank/DDBJ databases">
        <authorList>
            <person name="McClelland M."/>
            <person name="Jain A."/>
            <person name="Saraogi P."/>
            <person name="Mendelson R."/>
            <person name="Westerman R."/>
            <person name="SanMiguel P."/>
            <person name="Csonka L."/>
        </authorList>
    </citation>
    <scope>NUCLEOTIDE SEQUENCE</scope>
    <source>
        <strain evidence="1">CL09T03C01</strain>
    </source>
</reference>
<evidence type="ECO:0000313" key="3">
    <source>
        <dbReference type="Proteomes" id="UP000056419"/>
    </source>
</evidence>
<dbReference type="GeneID" id="69589690"/>